<sequence>MPRPLTFNDAWFKDGRRLGLGLPAPDALSDDGGFVEYDKTKPKAWLEGGEVLPRSHLHAKPDLPLKRVTAREANRRVAAVEAEKDGLVRHAREHLSTVRQALETYSPRGSGAPASATGGAALGTRPQNPSGSPLSPAYAAAAAAFWSTDEDADAPRHPPNCDCHACTGRASRRATAVHTLGHYGDFMSYNADRLHRALADPSSALALIGATAPAAGYSHDYPSGGAAGHAMSPAADPYYSPYPYVHGLGVGRSRTAAGAPAGHGRAAAEGDAETTDEEAEEHRLPAYVLRRYSEASGVREKTLGKVVKAIAAEQGFGGAGRNGGGATGGGSRVAAASRGGAPPSLQSVFGEDPLLAKLVVGAELGPDAAKYGGGRRTTMSERVLAAVRQRVAEQAEQATWRDVDPDDDSDASSEVDAAANPARRRRPSAGGAVATRREADARRATAARSHSAVLRRARSASVGGMSLPGGAAPTVGAYSRGLGRSVSSALVRRMTGAGSGDVRAAAVPDPRRVSVAATLHASAGGAAGTGGSFGGFAAPATARSTAAARPRRVTALSDSSEDETARRATDAGRGMAAQRQRVTEAMAHTLRSLGGAPPPESTGGARRSAAGAHASGGGSGSGWYLTEALAPRVTAAAAARPRAVVVDSDSEPEAVASPDYGPSEGWSPEPGGLSPSQRLRLSDVWAERNARSRGGAPAGPRTMSPAGVAATARLAAATAGRRGTMAASADAASHQEPATPRGSAASSSRRRLTFEDEVAAGSPRGSTASRRRSGAAVSYGRLAYGAGDDADGEATLGSIPAAARRRSAVLGAAIKAASLGGDSLTRDEVRLLAALAASGGGGGGSAFESPARAMRATWAPVAAPATPTASGGGGGYVGGAGGPMGMLAARISAPVHSGLFGGGGAAGRASGGGGGLSLGGKESWAQRAFDRVSQAGAR</sequence>
<feature type="region of interest" description="Disordered" evidence="1">
    <location>
        <begin position="394"/>
        <end position="472"/>
    </location>
</feature>
<protein>
    <submittedName>
        <fullName evidence="2">Uncharacterized protein</fullName>
    </submittedName>
</protein>
<feature type="compositionally biased region" description="Low complexity" evidence="1">
    <location>
        <begin position="759"/>
        <end position="773"/>
    </location>
</feature>
<feature type="compositionally biased region" description="Acidic residues" evidence="1">
    <location>
        <begin position="404"/>
        <end position="413"/>
    </location>
</feature>
<dbReference type="EMBL" id="JAEHOE010000047">
    <property type="protein sequence ID" value="KAG2492138.1"/>
    <property type="molecule type" value="Genomic_DNA"/>
</dbReference>
<feature type="compositionally biased region" description="Low complexity" evidence="1">
    <location>
        <begin position="601"/>
        <end position="613"/>
    </location>
</feature>
<feature type="region of interest" description="Disordered" evidence="1">
    <location>
        <begin position="643"/>
        <end position="677"/>
    </location>
</feature>
<evidence type="ECO:0000313" key="3">
    <source>
        <dbReference type="Proteomes" id="UP000612055"/>
    </source>
</evidence>
<feature type="region of interest" description="Disordered" evidence="1">
    <location>
        <begin position="255"/>
        <end position="281"/>
    </location>
</feature>
<feature type="compositionally biased region" description="Low complexity" evidence="1">
    <location>
        <begin position="661"/>
        <end position="676"/>
    </location>
</feature>
<feature type="compositionally biased region" description="Gly residues" evidence="1">
    <location>
        <begin position="317"/>
        <end position="331"/>
    </location>
</feature>
<feature type="region of interest" description="Disordered" evidence="1">
    <location>
        <begin position="719"/>
        <end position="773"/>
    </location>
</feature>
<dbReference type="Proteomes" id="UP000612055">
    <property type="component" value="Unassembled WGS sequence"/>
</dbReference>
<gene>
    <name evidence="2" type="ORF">HYH03_009629</name>
</gene>
<proteinExistence type="predicted"/>
<accession>A0A835XXQ2</accession>
<feature type="compositionally biased region" description="Low complexity" evidence="1">
    <location>
        <begin position="256"/>
        <end position="269"/>
    </location>
</feature>
<dbReference type="OrthoDB" id="543249at2759"/>
<feature type="compositionally biased region" description="Acidic residues" evidence="1">
    <location>
        <begin position="270"/>
        <end position="279"/>
    </location>
</feature>
<feature type="region of interest" description="Disordered" evidence="1">
    <location>
        <begin position="317"/>
        <end position="339"/>
    </location>
</feature>
<evidence type="ECO:0000256" key="1">
    <source>
        <dbReference type="SAM" id="MobiDB-lite"/>
    </source>
</evidence>
<keyword evidence="3" id="KW-1185">Reference proteome</keyword>
<name>A0A835XXQ2_9CHLO</name>
<feature type="compositionally biased region" description="Low complexity" evidence="1">
    <location>
        <begin position="719"/>
        <end position="729"/>
    </location>
</feature>
<comment type="caution">
    <text evidence="2">The sequence shown here is derived from an EMBL/GenBank/DDBJ whole genome shotgun (WGS) entry which is preliminary data.</text>
</comment>
<evidence type="ECO:0000313" key="2">
    <source>
        <dbReference type="EMBL" id="KAG2492138.1"/>
    </source>
</evidence>
<feature type="compositionally biased region" description="Low complexity" evidence="1">
    <location>
        <begin position="107"/>
        <end position="125"/>
    </location>
</feature>
<reference evidence="2" key="1">
    <citation type="journal article" date="2020" name="bioRxiv">
        <title>Comparative genomics of Chlamydomonas.</title>
        <authorList>
            <person name="Craig R.J."/>
            <person name="Hasan A.R."/>
            <person name="Ness R.W."/>
            <person name="Keightley P.D."/>
        </authorList>
    </citation>
    <scope>NUCLEOTIDE SEQUENCE</scope>
    <source>
        <strain evidence="2">CCAP 11/70</strain>
    </source>
</reference>
<organism evidence="2 3">
    <name type="scientific">Edaphochlamys debaryana</name>
    <dbReference type="NCBI Taxonomy" id="47281"/>
    <lineage>
        <taxon>Eukaryota</taxon>
        <taxon>Viridiplantae</taxon>
        <taxon>Chlorophyta</taxon>
        <taxon>core chlorophytes</taxon>
        <taxon>Chlorophyceae</taxon>
        <taxon>CS clade</taxon>
        <taxon>Chlamydomonadales</taxon>
        <taxon>Chlamydomonadales incertae sedis</taxon>
        <taxon>Edaphochlamys</taxon>
    </lineage>
</organism>
<feature type="region of interest" description="Disordered" evidence="1">
    <location>
        <begin position="103"/>
        <end position="135"/>
    </location>
</feature>
<dbReference type="AlphaFoldDB" id="A0A835XXQ2"/>
<feature type="region of interest" description="Disordered" evidence="1">
    <location>
        <begin position="543"/>
        <end position="619"/>
    </location>
</feature>